<keyword evidence="3" id="KW-1185">Reference proteome</keyword>
<proteinExistence type="predicted"/>
<gene>
    <name evidence="2" type="ORF">JAV76_11490</name>
</gene>
<dbReference type="EMBL" id="JAEINH010000009">
    <property type="protein sequence ID" value="MBI9115637.1"/>
    <property type="molecule type" value="Genomic_DNA"/>
</dbReference>
<dbReference type="RefSeq" id="WP_198734204.1">
    <property type="nucleotide sequence ID" value="NZ_JAEINH010000009.1"/>
</dbReference>
<keyword evidence="1" id="KW-1133">Transmembrane helix</keyword>
<accession>A0A934I9N8</accession>
<evidence type="ECO:0000256" key="1">
    <source>
        <dbReference type="SAM" id="Phobius"/>
    </source>
</evidence>
<dbReference type="Proteomes" id="UP000602087">
    <property type="component" value="Unassembled WGS sequence"/>
</dbReference>
<evidence type="ECO:0000313" key="3">
    <source>
        <dbReference type="Proteomes" id="UP000602087"/>
    </source>
</evidence>
<comment type="caution">
    <text evidence="2">The sequence shown here is derived from an EMBL/GenBank/DDBJ whole genome shotgun (WGS) entry which is preliminary data.</text>
</comment>
<feature type="transmembrane region" description="Helical" evidence="1">
    <location>
        <begin position="69"/>
        <end position="91"/>
    </location>
</feature>
<name>A0A934I9N8_9MICO</name>
<evidence type="ECO:0000313" key="2">
    <source>
        <dbReference type="EMBL" id="MBI9115637.1"/>
    </source>
</evidence>
<sequence length="97" mass="9952">MGELLVAAIGAALLAHRDAACVVDAMHPAAQADPPYDQEMTFFPLRWTCTWTGVGGSPTTTFVDPLASAAFYGGLALAVGATVVLVLHLVIARAAVA</sequence>
<organism evidence="2 3">
    <name type="scientific">Sanguibacter suaedae</name>
    <dbReference type="NCBI Taxonomy" id="2795737"/>
    <lineage>
        <taxon>Bacteria</taxon>
        <taxon>Bacillati</taxon>
        <taxon>Actinomycetota</taxon>
        <taxon>Actinomycetes</taxon>
        <taxon>Micrococcales</taxon>
        <taxon>Sanguibacteraceae</taxon>
        <taxon>Sanguibacter</taxon>
    </lineage>
</organism>
<keyword evidence="1" id="KW-0812">Transmembrane</keyword>
<keyword evidence="1" id="KW-0472">Membrane</keyword>
<reference evidence="2" key="1">
    <citation type="submission" date="2020-12" db="EMBL/GenBank/DDBJ databases">
        <title>Sanguibacter suaedae sp. nov., isolated from Suaeda aralocaspica.</title>
        <authorList>
            <person name="Ma Q."/>
        </authorList>
    </citation>
    <scope>NUCLEOTIDE SEQUENCE</scope>
    <source>
        <strain evidence="2">YZGR15</strain>
    </source>
</reference>
<dbReference type="AlphaFoldDB" id="A0A934I9N8"/>
<protein>
    <submittedName>
        <fullName evidence="2">Uncharacterized protein</fullName>
    </submittedName>
</protein>